<dbReference type="Proteomes" id="UP000038200">
    <property type="component" value="Unassembled WGS sequence"/>
</dbReference>
<dbReference type="Proteomes" id="UP000045051">
    <property type="component" value="Unassembled WGS sequence"/>
</dbReference>
<reference evidence="3 4" key="1">
    <citation type="submission" date="2015-01" db="EMBL/GenBank/DDBJ databases">
        <authorList>
            <person name="MANFREDI Pablo"/>
        </authorList>
    </citation>
    <scope>NUCLEOTIDE SEQUENCE [LARGE SCALE GENOMIC DNA]</scope>
    <source>
        <strain evidence="1 4">CcD38</strain>
        <strain evidence="2 3">CcD93</strain>
    </source>
</reference>
<evidence type="ECO:0000313" key="3">
    <source>
        <dbReference type="Proteomes" id="UP000038200"/>
    </source>
</evidence>
<accession>A0A0B7I3M4</accession>
<name>A0A0B7I3M4_9FLAO</name>
<dbReference type="STRING" id="1848903.CCAND38_330007"/>
<dbReference type="EMBL" id="CDOL01000253">
    <property type="protein sequence ID" value="CEN53899.1"/>
    <property type="molecule type" value="Genomic_DNA"/>
</dbReference>
<evidence type="ECO:0000313" key="1">
    <source>
        <dbReference type="EMBL" id="CEN46245.1"/>
    </source>
</evidence>
<organism evidence="1 4">
    <name type="scientific">Capnocytophaga canis</name>
    <dbReference type="NCBI Taxonomy" id="1848903"/>
    <lineage>
        <taxon>Bacteria</taxon>
        <taxon>Pseudomonadati</taxon>
        <taxon>Bacteroidota</taxon>
        <taxon>Flavobacteriia</taxon>
        <taxon>Flavobacteriales</taxon>
        <taxon>Flavobacteriaceae</taxon>
        <taxon>Capnocytophaga</taxon>
    </lineage>
</organism>
<proteinExistence type="predicted"/>
<sequence length="43" mass="5321">MKNNLKRESVYLPPLRKKIELNTYWEQEAKKQRFDASYKSYLL</sequence>
<protein>
    <submittedName>
        <fullName evidence="1">Uncharacterized protein</fullName>
    </submittedName>
</protein>
<gene>
    <name evidence="1" type="ORF">CCAND38_330007</name>
    <name evidence="2" type="ORF">CCAND93_620015</name>
</gene>
<dbReference type="EMBL" id="CDOI01000144">
    <property type="protein sequence ID" value="CEN46245.1"/>
    <property type="molecule type" value="Genomic_DNA"/>
</dbReference>
<dbReference type="AlphaFoldDB" id="A0A0B7I3M4"/>
<evidence type="ECO:0000313" key="2">
    <source>
        <dbReference type="EMBL" id="CEN53899.1"/>
    </source>
</evidence>
<keyword evidence="4" id="KW-1185">Reference proteome</keyword>
<evidence type="ECO:0000313" key="4">
    <source>
        <dbReference type="Proteomes" id="UP000045051"/>
    </source>
</evidence>